<sequence>MKEILIAAVTLSLLVAGCSQAHELSNNENKVTELRKDNMDNSAKKTWQQVTVKYLDFEGGFYGLVSKTGDKLLPMNLAKEYQLPGTVLKVQGHVIKDMMTIQQWGQVFKITEVELIKLGKANTGEAF</sequence>
<protein>
    <recommendedName>
        <fullName evidence="4">Lipoprotein</fullName>
    </recommendedName>
</protein>
<dbReference type="Proteomes" id="UP000197068">
    <property type="component" value="Unassembled WGS sequence"/>
</dbReference>
<accession>A0ABQ0MWS4</accession>
<feature type="signal peptide" evidence="1">
    <location>
        <begin position="1"/>
        <end position="21"/>
    </location>
</feature>
<keyword evidence="1" id="KW-0732">Signal</keyword>
<name>A0ABQ0MWS4_9GAMM</name>
<evidence type="ECO:0000256" key="1">
    <source>
        <dbReference type="SAM" id="SignalP"/>
    </source>
</evidence>
<evidence type="ECO:0000313" key="2">
    <source>
        <dbReference type="EMBL" id="GAW96822.1"/>
    </source>
</evidence>
<organism evidence="2 3">
    <name type="scientific">Colwellia marinimaniae</name>
    <dbReference type="NCBI Taxonomy" id="1513592"/>
    <lineage>
        <taxon>Bacteria</taxon>
        <taxon>Pseudomonadati</taxon>
        <taxon>Pseudomonadota</taxon>
        <taxon>Gammaproteobacteria</taxon>
        <taxon>Alteromonadales</taxon>
        <taxon>Colwelliaceae</taxon>
        <taxon>Colwellia</taxon>
    </lineage>
</organism>
<proteinExistence type="predicted"/>
<feature type="chain" id="PRO_5046416531" description="Lipoprotein" evidence="1">
    <location>
        <begin position="22"/>
        <end position="127"/>
    </location>
</feature>
<keyword evidence="3" id="KW-1185">Reference proteome</keyword>
<comment type="caution">
    <text evidence="2">The sequence shown here is derived from an EMBL/GenBank/DDBJ whole genome shotgun (WGS) entry which is preliminary data.</text>
</comment>
<dbReference type="PROSITE" id="PS51257">
    <property type="entry name" value="PROKAR_LIPOPROTEIN"/>
    <property type="match status" value="1"/>
</dbReference>
<gene>
    <name evidence="2" type="ORF">MTCD1_02445</name>
</gene>
<dbReference type="EMBL" id="BDQM01000020">
    <property type="protein sequence ID" value="GAW96822.1"/>
    <property type="molecule type" value="Genomic_DNA"/>
</dbReference>
<dbReference type="RefSeq" id="WP_057179406.1">
    <property type="nucleotide sequence ID" value="NZ_BDQM01000020.1"/>
</dbReference>
<reference evidence="2 3" key="1">
    <citation type="submission" date="2017-06" db="EMBL/GenBank/DDBJ databases">
        <title>Whole Genome Sequences of Colwellia marinimaniae MTCD1.</title>
        <authorList>
            <person name="Kusumoto H."/>
            <person name="Inoue M."/>
            <person name="Tanikawa K."/>
            <person name="Maeji H."/>
            <person name="Cameron J.H."/>
            <person name="Bartlett D.H."/>
        </authorList>
    </citation>
    <scope>NUCLEOTIDE SEQUENCE [LARGE SCALE GENOMIC DNA]</scope>
    <source>
        <strain evidence="2 3">MTCD1</strain>
    </source>
</reference>
<evidence type="ECO:0000313" key="3">
    <source>
        <dbReference type="Proteomes" id="UP000197068"/>
    </source>
</evidence>
<evidence type="ECO:0008006" key="4">
    <source>
        <dbReference type="Google" id="ProtNLM"/>
    </source>
</evidence>